<sequence>MVDSALLILPLTCLSHALVLAALSYFVFRSWPTRGRATMLGCSQGVDMCVFGYPMLEYFFADAGLHVAVLNNIFNVFFVYGLAFVAFNTAMFGRAAGERRHADGGVYDGDWLDGKKEGKGAYVYKSGAVYEGEWQNNVKHGSGMYKFAKGAVYVGEFLGGRPHGLGLKTMPSGKQYAGTWHEGKLQEERPLWQLEQPAALGESAAEAARGVAKQAGAPIVSQIINKAALFPPLLAAVLGIAVLATGAPIPEGLEQVMESLARANRPLLMTGLGMVIPLHLQRNQIRQLVTML</sequence>
<evidence type="ECO:0000256" key="2">
    <source>
        <dbReference type="SAM" id="Phobius"/>
    </source>
</evidence>
<dbReference type="PANTHER" id="PTHR43215:SF14">
    <property type="entry name" value="RADIAL SPOKE HEAD 1 HOMOLOG"/>
    <property type="match status" value="1"/>
</dbReference>
<dbReference type="FunFam" id="2.20.110.10:FF:000002">
    <property type="entry name" value="Phosphatidylinositol 4-phosphate 5-kinase 8"/>
    <property type="match status" value="1"/>
</dbReference>
<comment type="caution">
    <text evidence="3">The sequence shown here is derived from an EMBL/GenBank/DDBJ whole genome shotgun (WGS) entry which is preliminary data.</text>
</comment>
<dbReference type="SUPFAM" id="SSF82185">
    <property type="entry name" value="Histone H3 K4-specific methyltransferase SET7/9 N-terminal domain"/>
    <property type="match status" value="1"/>
</dbReference>
<accession>A0AAE0KRW6</accession>
<feature type="transmembrane region" description="Helical" evidence="2">
    <location>
        <begin position="73"/>
        <end position="92"/>
    </location>
</feature>
<evidence type="ECO:0000256" key="1">
    <source>
        <dbReference type="ARBA" id="ARBA00022737"/>
    </source>
</evidence>
<keyword evidence="1" id="KW-0677">Repeat</keyword>
<proteinExistence type="predicted"/>
<keyword evidence="4" id="KW-1185">Reference proteome</keyword>
<feature type="transmembrane region" description="Helical" evidence="2">
    <location>
        <begin position="6"/>
        <end position="28"/>
    </location>
</feature>
<feature type="transmembrane region" description="Helical" evidence="2">
    <location>
        <begin position="228"/>
        <end position="249"/>
    </location>
</feature>
<evidence type="ECO:0000313" key="4">
    <source>
        <dbReference type="Proteomes" id="UP001190700"/>
    </source>
</evidence>
<feature type="transmembrane region" description="Helical" evidence="2">
    <location>
        <begin position="40"/>
        <end position="61"/>
    </location>
</feature>
<protein>
    <submittedName>
        <fullName evidence="3">Uncharacterized protein</fullName>
    </submittedName>
</protein>
<keyword evidence="2" id="KW-0472">Membrane</keyword>
<keyword evidence="2" id="KW-1133">Transmembrane helix</keyword>
<dbReference type="AlphaFoldDB" id="A0AAE0KRW6"/>
<dbReference type="Pfam" id="PF02493">
    <property type="entry name" value="MORN"/>
    <property type="match status" value="3"/>
</dbReference>
<dbReference type="Proteomes" id="UP001190700">
    <property type="component" value="Unassembled WGS sequence"/>
</dbReference>
<dbReference type="InterPro" id="IPR003409">
    <property type="entry name" value="MORN"/>
</dbReference>
<dbReference type="EMBL" id="LGRX02019731">
    <property type="protein sequence ID" value="KAK3258200.1"/>
    <property type="molecule type" value="Genomic_DNA"/>
</dbReference>
<name>A0AAE0KRW6_9CHLO</name>
<reference evidence="3 4" key="1">
    <citation type="journal article" date="2015" name="Genome Biol. Evol.">
        <title>Comparative Genomics of a Bacterivorous Green Alga Reveals Evolutionary Causalities and Consequences of Phago-Mixotrophic Mode of Nutrition.</title>
        <authorList>
            <person name="Burns J.A."/>
            <person name="Paasch A."/>
            <person name="Narechania A."/>
            <person name="Kim E."/>
        </authorList>
    </citation>
    <scope>NUCLEOTIDE SEQUENCE [LARGE SCALE GENOMIC DNA]</scope>
    <source>
        <strain evidence="3 4">PLY_AMNH</strain>
    </source>
</reference>
<dbReference type="Gene3D" id="2.20.110.10">
    <property type="entry name" value="Histone H3 K4-specific methyltransferase SET7/9 N-terminal domain"/>
    <property type="match status" value="2"/>
</dbReference>
<feature type="non-terminal residue" evidence="3">
    <location>
        <position position="292"/>
    </location>
</feature>
<dbReference type="GO" id="GO:0005829">
    <property type="term" value="C:cytosol"/>
    <property type="evidence" value="ECO:0007669"/>
    <property type="project" value="TreeGrafter"/>
</dbReference>
<keyword evidence="2" id="KW-0812">Transmembrane</keyword>
<evidence type="ECO:0000313" key="3">
    <source>
        <dbReference type="EMBL" id="KAK3258200.1"/>
    </source>
</evidence>
<dbReference type="GO" id="GO:0016020">
    <property type="term" value="C:membrane"/>
    <property type="evidence" value="ECO:0007669"/>
    <property type="project" value="UniProtKB-ARBA"/>
</dbReference>
<dbReference type="SMART" id="SM00698">
    <property type="entry name" value="MORN"/>
    <property type="match status" value="3"/>
</dbReference>
<gene>
    <name evidence="3" type="ORF">CYMTET_32737</name>
</gene>
<organism evidence="3 4">
    <name type="scientific">Cymbomonas tetramitiformis</name>
    <dbReference type="NCBI Taxonomy" id="36881"/>
    <lineage>
        <taxon>Eukaryota</taxon>
        <taxon>Viridiplantae</taxon>
        <taxon>Chlorophyta</taxon>
        <taxon>Pyramimonadophyceae</taxon>
        <taxon>Pyramimonadales</taxon>
        <taxon>Pyramimonadaceae</taxon>
        <taxon>Cymbomonas</taxon>
    </lineage>
</organism>
<dbReference type="PANTHER" id="PTHR43215">
    <property type="entry name" value="RADIAL SPOKE HEAD 1 HOMOLOG"/>
    <property type="match status" value="1"/>
</dbReference>